<dbReference type="InterPro" id="IPR017896">
    <property type="entry name" value="4Fe4S_Fe-S-bd"/>
</dbReference>
<gene>
    <name evidence="1" type="ORF">CPELA_00410</name>
</gene>
<dbReference type="KEGG" id="cpeg:CPELA_00410"/>
<dbReference type="PANTHER" id="PTHR31332:SF0">
    <property type="entry name" value="7-HYDROXYMETHYL CHLOROPHYLL A REDUCTASE, CHLOROPLASTIC"/>
    <property type="match status" value="1"/>
</dbReference>
<dbReference type="PANTHER" id="PTHR31332">
    <property type="entry name" value="7-HYDROXYMETHYL CHLOROPHYLL A REDUCTASE, CHLOROPLASTIC"/>
    <property type="match status" value="1"/>
</dbReference>
<dbReference type="Pfam" id="PF04432">
    <property type="entry name" value="FrhB_FdhB_C"/>
    <property type="match status" value="1"/>
</dbReference>
<name>A0A410W675_9CORY</name>
<dbReference type="EMBL" id="CP035299">
    <property type="protein sequence ID" value="QAU51386.1"/>
    <property type="molecule type" value="Genomic_DNA"/>
</dbReference>
<dbReference type="InterPro" id="IPR045220">
    <property type="entry name" value="FRHB/FDHB/HCAR-like"/>
</dbReference>
<dbReference type="Pfam" id="PF04422">
    <property type="entry name" value="FrhB_FdhB_N"/>
    <property type="match status" value="1"/>
</dbReference>
<dbReference type="GO" id="GO:0052592">
    <property type="term" value="F:oxidoreductase activity, acting on CH or CH2 groups, with an iron-sulfur protein as acceptor"/>
    <property type="evidence" value="ECO:0007669"/>
    <property type="project" value="TreeGrafter"/>
</dbReference>
<reference evidence="1 2" key="1">
    <citation type="submission" date="2019-01" db="EMBL/GenBank/DDBJ databases">
        <authorList>
            <person name="Ruckert C."/>
            <person name="Busche T."/>
            <person name="Kalinowski J."/>
        </authorList>
    </citation>
    <scope>NUCLEOTIDE SEQUENCE [LARGE SCALE GENOMIC DNA]</scope>
    <source>
        <strain evidence="1 2">136/3</strain>
    </source>
</reference>
<organism evidence="1 2">
    <name type="scientific">Corynebacterium pelargi</name>
    <dbReference type="NCBI Taxonomy" id="1471400"/>
    <lineage>
        <taxon>Bacteria</taxon>
        <taxon>Bacillati</taxon>
        <taxon>Actinomycetota</taxon>
        <taxon>Actinomycetes</taxon>
        <taxon>Mycobacteriales</taxon>
        <taxon>Corynebacteriaceae</taxon>
        <taxon>Corynebacterium</taxon>
    </lineage>
</organism>
<protein>
    <submittedName>
        <fullName evidence="1">Coenzyme F420-reducing hydrogenase subunit beta</fullName>
    </submittedName>
</protein>
<accession>A0A410W675</accession>
<evidence type="ECO:0000313" key="1">
    <source>
        <dbReference type="EMBL" id="QAU51386.1"/>
    </source>
</evidence>
<dbReference type="AlphaFoldDB" id="A0A410W675"/>
<proteinExistence type="predicted"/>
<dbReference type="RefSeq" id="WP_164931117.1">
    <property type="nucleotide sequence ID" value="NZ_BMCX01000005.1"/>
</dbReference>
<evidence type="ECO:0000313" key="2">
    <source>
        <dbReference type="Proteomes" id="UP000288929"/>
    </source>
</evidence>
<dbReference type="InterPro" id="IPR007516">
    <property type="entry name" value="Co_F420_Hydgase/DH_bsu_N"/>
</dbReference>
<sequence>MAGLTLPFTVKNVLDRDMCIGCGGCAFANPTQVSMGLDGDGQYRPTMPQKAQDPADTVCPFSDASTGIDALSTKLFGTDLPHDDVLGFHRSVAACKVNDDGYRFGSSSGGMVSFVAAELLRRGEVDGVIHAKNQHQGQLIAYGVSDSLEEFTAHRKSAYYPVEFSQALAQAREQGGRYAFIGIPCHIQALRLLQEQQPDLQELVPFTLGLVCGHMKTTGFAEFLSWQLGVPPRDVAAIDFRVKATEGSANRYATAVRSKDGKLKSRKTFELIGTNWGHGFFQPNACNFCDDIFAETADIVFGDAWLPQFTSDPLGHNVVVVRSPLIQQIVDEATQSGAISTTPLEAAEAVQSQAGNVRHRRRGLEVRLADDVAQGLPVPQRRVQPSYEHVDEARVWLIRQRRKLSASSIALFQSAKRNDDVRGFIKAIEPLVQAYDKKGARTSAARMAARLPLSMQFRIRRAIGWAKGVKGSLSSLARSKRA</sequence>
<keyword evidence="2" id="KW-1185">Reference proteome</keyword>
<dbReference type="PROSITE" id="PS51379">
    <property type="entry name" value="4FE4S_FER_2"/>
    <property type="match status" value="1"/>
</dbReference>
<dbReference type="Proteomes" id="UP000288929">
    <property type="component" value="Chromosome"/>
</dbReference>
<dbReference type="InterPro" id="IPR007525">
    <property type="entry name" value="FrhB_FdhB_C"/>
</dbReference>